<evidence type="ECO:0000313" key="9">
    <source>
        <dbReference type="Proteomes" id="UP000005317"/>
    </source>
</evidence>
<dbReference type="GO" id="GO:0022857">
    <property type="term" value="F:transmembrane transporter activity"/>
    <property type="evidence" value="ECO:0007669"/>
    <property type="project" value="InterPro"/>
</dbReference>
<dbReference type="RefSeq" id="WP_002707802.1">
    <property type="nucleotide sequence ID" value="NZ_JH651384.1"/>
</dbReference>
<keyword evidence="1" id="KW-0813">Transport</keyword>
<dbReference type="InterPro" id="IPR003593">
    <property type="entry name" value="AAA+_ATPase"/>
</dbReference>
<evidence type="ECO:0000256" key="2">
    <source>
        <dbReference type="ARBA" id="ARBA00022741"/>
    </source>
</evidence>
<evidence type="ECO:0000256" key="6">
    <source>
        <dbReference type="ARBA" id="ARBA00023136"/>
    </source>
</evidence>
<dbReference type="Proteomes" id="UP000005317">
    <property type="component" value="Unassembled WGS sequence"/>
</dbReference>
<dbReference type="NCBIfam" id="NF010061">
    <property type="entry name" value="PRK13538.1"/>
    <property type="match status" value="1"/>
</dbReference>
<dbReference type="AlphaFoldDB" id="A0A656HCZ1"/>
<evidence type="ECO:0000259" key="7">
    <source>
        <dbReference type="PROSITE" id="PS50893"/>
    </source>
</evidence>
<dbReference type="Pfam" id="PF00005">
    <property type="entry name" value="ABC_tran"/>
    <property type="match status" value="1"/>
</dbReference>
<organism evidence="8 9">
    <name type="scientific">Thiothrix nivea (strain ATCC 35100 / DSM 5205 / JP2)</name>
    <dbReference type="NCBI Taxonomy" id="870187"/>
    <lineage>
        <taxon>Bacteria</taxon>
        <taxon>Pseudomonadati</taxon>
        <taxon>Pseudomonadota</taxon>
        <taxon>Gammaproteobacteria</taxon>
        <taxon>Thiotrichales</taxon>
        <taxon>Thiotrichaceae</taxon>
        <taxon>Thiothrix</taxon>
    </lineage>
</organism>
<dbReference type="Gene3D" id="3.40.50.300">
    <property type="entry name" value="P-loop containing nucleotide triphosphate hydrolases"/>
    <property type="match status" value="1"/>
</dbReference>
<dbReference type="PANTHER" id="PTHR43499:SF1">
    <property type="entry name" value="ABC TRANSPORTER I FAMILY MEMBER 1"/>
    <property type="match status" value="1"/>
</dbReference>
<keyword evidence="3" id="KW-0201">Cytochrome c-type biogenesis</keyword>
<dbReference type="InterPro" id="IPR027417">
    <property type="entry name" value="P-loop_NTPase"/>
</dbReference>
<keyword evidence="6" id="KW-0472">Membrane</keyword>
<dbReference type="SUPFAM" id="SSF52540">
    <property type="entry name" value="P-loop containing nucleoside triphosphate hydrolases"/>
    <property type="match status" value="1"/>
</dbReference>
<evidence type="ECO:0000256" key="3">
    <source>
        <dbReference type="ARBA" id="ARBA00022748"/>
    </source>
</evidence>
<evidence type="ECO:0000256" key="4">
    <source>
        <dbReference type="ARBA" id="ARBA00022840"/>
    </source>
</evidence>
<evidence type="ECO:0000313" key="8">
    <source>
        <dbReference type="EMBL" id="EIJ33854.1"/>
    </source>
</evidence>
<dbReference type="InterPro" id="IPR017871">
    <property type="entry name" value="ABC_transporter-like_CS"/>
</dbReference>
<dbReference type="EMBL" id="JH651384">
    <property type="protein sequence ID" value="EIJ33854.1"/>
    <property type="molecule type" value="Genomic_DNA"/>
</dbReference>
<gene>
    <name evidence="8" type="ORF">Thini_1236</name>
</gene>
<sequence>MLLEVAGLHCTRGYRSLFRDLAFTLEAGQLLLVEGRNGSGKTTLLKTLAGLREADAGQVLWQQQPIAAWGAEYRQQFVWLGHSNGIKEDLTALENLQMMQALSPPRSPSSPLKYVLEQMGLAGNGNRFPRHFSAGMKRRLALSRLLLSSAKLWILDEPQAALDKAGIQLFESILSEHLQQGGSAIMTSHHDVGLQGSHVQRLVLAA</sequence>
<evidence type="ECO:0000256" key="5">
    <source>
        <dbReference type="ARBA" id="ARBA00022967"/>
    </source>
</evidence>
<dbReference type="GO" id="GO:0017004">
    <property type="term" value="P:cytochrome complex assembly"/>
    <property type="evidence" value="ECO:0007669"/>
    <property type="project" value="UniProtKB-KW"/>
</dbReference>
<proteinExistence type="predicted"/>
<keyword evidence="2" id="KW-0547">Nucleotide-binding</keyword>
<dbReference type="PANTHER" id="PTHR43499">
    <property type="entry name" value="ABC TRANSPORTER I FAMILY MEMBER 1"/>
    <property type="match status" value="1"/>
</dbReference>
<dbReference type="PROSITE" id="PS50893">
    <property type="entry name" value="ABC_TRANSPORTER_2"/>
    <property type="match status" value="1"/>
</dbReference>
<reference evidence="9" key="1">
    <citation type="journal article" date="2011" name="Stand. Genomic Sci.">
        <title>Genome sequence of the filamentous, gliding Thiothrix nivea neotype strain (JP2(T)).</title>
        <authorList>
            <person name="Lapidus A."/>
            <person name="Nolan M."/>
            <person name="Lucas S."/>
            <person name="Glavina Del Rio T."/>
            <person name="Tice H."/>
            <person name="Cheng J.F."/>
            <person name="Tapia R."/>
            <person name="Han C."/>
            <person name="Goodwin L."/>
            <person name="Pitluck S."/>
            <person name="Liolios K."/>
            <person name="Pagani I."/>
            <person name="Ivanova N."/>
            <person name="Huntemann M."/>
            <person name="Mavromatis K."/>
            <person name="Mikhailova N."/>
            <person name="Pati A."/>
            <person name="Chen A."/>
            <person name="Palaniappan K."/>
            <person name="Land M."/>
            <person name="Brambilla E.M."/>
            <person name="Rohde M."/>
            <person name="Abt B."/>
            <person name="Verbarg S."/>
            <person name="Goker M."/>
            <person name="Bristow J."/>
            <person name="Eisen J.A."/>
            <person name="Markowitz V."/>
            <person name="Hugenholtz P."/>
            <person name="Kyrpides N.C."/>
            <person name="Klenk H.P."/>
            <person name="Woyke T."/>
        </authorList>
    </citation>
    <scope>NUCLEOTIDE SEQUENCE [LARGE SCALE GENOMIC DNA]</scope>
    <source>
        <strain evidence="9">ATCC 35100 / DSM 5205 / JP2</strain>
    </source>
</reference>
<protein>
    <submittedName>
        <fullName evidence="8">Heme exporter protein CcmA</fullName>
    </submittedName>
</protein>
<dbReference type="SMART" id="SM00382">
    <property type="entry name" value="AAA"/>
    <property type="match status" value="1"/>
</dbReference>
<feature type="domain" description="ABC transporter" evidence="7">
    <location>
        <begin position="3"/>
        <end position="206"/>
    </location>
</feature>
<evidence type="ECO:0000256" key="1">
    <source>
        <dbReference type="ARBA" id="ARBA00022448"/>
    </source>
</evidence>
<dbReference type="GO" id="GO:0005524">
    <property type="term" value="F:ATP binding"/>
    <property type="evidence" value="ECO:0007669"/>
    <property type="project" value="UniProtKB-KW"/>
</dbReference>
<dbReference type="PROSITE" id="PS00211">
    <property type="entry name" value="ABC_TRANSPORTER_1"/>
    <property type="match status" value="1"/>
</dbReference>
<accession>A0A656HCZ1</accession>
<dbReference type="OrthoDB" id="9800654at2"/>
<dbReference type="InterPro" id="IPR003439">
    <property type="entry name" value="ABC_transporter-like_ATP-bd"/>
</dbReference>
<dbReference type="InterPro" id="IPR005895">
    <property type="entry name" value="ABC_transptr_haem_export_CcmA"/>
</dbReference>
<dbReference type="NCBIfam" id="TIGR01189">
    <property type="entry name" value="ccmA"/>
    <property type="match status" value="1"/>
</dbReference>
<name>A0A656HCZ1_THINJ</name>
<keyword evidence="5" id="KW-1278">Translocase</keyword>
<keyword evidence="9" id="KW-1185">Reference proteome</keyword>
<keyword evidence="4" id="KW-0067">ATP-binding</keyword>
<dbReference type="GO" id="GO:0016887">
    <property type="term" value="F:ATP hydrolysis activity"/>
    <property type="evidence" value="ECO:0007669"/>
    <property type="project" value="InterPro"/>
</dbReference>